<dbReference type="InParanoid" id="A0A6L2PIH4"/>
<dbReference type="GO" id="GO:0003682">
    <property type="term" value="F:chromatin binding"/>
    <property type="evidence" value="ECO:0007669"/>
    <property type="project" value="TreeGrafter"/>
</dbReference>
<evidence type="ECO:0000259" key="2">
    <source>
        <dbReference type="Pfam" id="PF24571"/>
    </source>
</evidence>
<comment type="similarity">
    <text evidence="1">Belongs to the SCC3 family.</text>
</comment>
<dbReference type="Proteomes" id="UP000502823">
    <property type="component" value="Unassembled WGS sequence"/>
</dbReference>
<proteinExistence type="inferred from homology"/>
<keyword evidence="4" id="KW-1185">Reference proteome</keyword>
<accession>A0A6L2PIH4</accession>
<dbReference type="InterPro" id="IPR056396">
    <property type="entry name" value="HEAT_SCC3-SA"/>
</dbReference>
<dbReference type="PANTHER" id="PTHR11199">
    <property type="entry name" value="STROMAL ANTIGEN"/>
    <property type="match status" value="1"/>
</dbReference>
<dbReference type="GO" id="GO:0007062">
    <property type="term" value="P:sister chromatid cohesion"/>
    <property type="evidence" value="ECO:0007669"/>
    <property type="project" value="TreeGrafter"/>
</dbReference>
<feature type="domain" description="Cohesin subunit SCC3/SA HEAT-repeats" evidence="2">
    <location>
        <begin position="1"/>
        <end position="132"/>
    </location>
</feature>
<evidence type="ECO:0000256" key="1">
    <source>
        <dbReference type="ARBA" id="ARBA00005486"/>
    </source>
</evidence>
<dbReference type="AlphaFoldDB" id="A0A6L2PIH4"/>
<dbReference type="EMBL" id="BLKM01000271">
    <property type="protein sequence ID" value="GFG30962.1"/>
    <property type="molecule type" value="Genomic_DNA"/>
</dbReference>
<dbReference type="Pfam" id="PF24571">
    <property type="entry name" value="HEAT_SCC3-SA"/>
    <property type="match status" value="1"/>
</dbReference>
<protein>
    <recommendedName>
        <fullName evidence="2">Cohesin subunit SCC3/SA HEAT-repeats domain-containing protein</fullName>
    </recommendedName>
</protein>
<dbReference type="GO" id="GO:0005634">
    <property type="term" value="C:nucleus"/>
    <property type="evidence" value="ECO:0007669"/>
    <property type="project" value="TreeGrafter"/>
</dbReference>
<reference evidence="4" key="1">
    <citation type="submission" date="2020-01" db="EMBL/GenBank/DDBJ databases">
        <title>Draft genome sequence of the Termite Coptotermes fromosanus.</title>
        <authorList>
            <person name="Itakura S."/>
            <person name="Yosikawa Y."/>
            <person name="Umezawa K."/>
        </authorList>
    </citation>
    <scope>NUCLEOTIDE SEQUENCE [LARGE SCALE GENOMIC DNA]</scope>
</reference>
<comment type="caution">
    <text evidence="3">The sequence shown here is derived from an EMBL/GenBank/DDBJ whole genome shotgun (WGS) entry which is preliminary data.</text>
</comment>
<dbReference type="OrthoDB" id="498590at2759"/>
<organism evidence="3 4">
    <name type="scientific">Coptotermes formosanus</name>
    <name type="common">Formosan subterranean termite</name>
    <dbReference type="NCBI Taxonomy" id="36987"/>
    <lineage>
        <taxon>Eukaryota</taxon>
        <taxon>Metazoa</taxon>
        <taxon>Ecdysozoa</taxon>
        <taxon>Arthropoda</taxon>
        <taxon>Hexapoda</taxon>
        <taxon>Insecta</taxon>
        <taxon>Pterygota</taxon>
        <taxon>Neoptera</taxon>
        <taxon>Polyneoptera</taxon>
        <taxon>Dictyoptera</taxon>
        <taxon>Blattodea</taxon>
        <taxon>Blattoidea</taxon>
        <taxon>Termitoidae</taxon>
        <taxon>Rhinotermitidae</taxon>
        <taxon>Coptotermes</taxon>
    </lineage>
</organism>
<dbReference type="GO" id="GO:0008278">
    <property type="term" value="C:cohesin complex"/>
    <property type="evidence" value="ECO:0007669"/>
    <property type="project" value="TreeGrafter"/>
</dbReference>
<sequence length="524" mass="59785">MASIVEKHHDTDVLETCAKTLELLCTNSNAIFTRCDVARSTLIDMIINKYKEAVDDWRSLIEGEETPDEDKTFSVVYSLKKVATFYNCHSLGNGGIWDSIFKDRSDAKDGNKTLPEEAVQYCISARFFAILWDLHHLEKVMENEANGSEQLQQLKVRLYMFMDTRKELLMSGQNQTYVGEVIVLQAYLTICDLLVVFCDQLGNNPQLAELVYEADHGLQIQLNDFIQNYIFIMEEDDEQDEHSKIEELHKRRNFLASFCKLIVYNMMPTKVAADVFKHCVKYCNDYGDIIKATLGKAREINKTNCARTMAISLTVLFRELQRDGTRVNRHSEEFVSPKELAKRFALSFGLDAVKNREAITAVHWEGILFSVNPLESSEDDTGPPRNLLFLEILTEFTNKLLKQDKRVVLTFLDRHIAAGMPSSCGEDWQPLLLYLNSLVHGETDQPPVTSKRAYSCKKEYAAEEEEQGEEAEEATSDQEFNTGELVTSHTADSVTVATNVVIPYEIQQDVHQVYEQQFSNIQSP</sequence>
<name>A0A6L2PIH4_COPFO</name>
<dbReference type="InterPro" id="IPR039662">
    <property type="entry name" value="Cohesin_Scc3/SA"/>
</dbReference>
<evidence type="ECO:0000313" key="3">
    <source>
        <dbReference type="EMBL" id="GFG30962.1"/>
    </source>
</evidence>
<gene>
    <name evidence="3" type="ORF">Cfor_01129</name>
</gene>
<dbReference type="GO" id="GO:0000785">
    <property type="term" value="C:chromatin"/>
    <property type="evidence" value="ECO:0007669"/>
    <property type="project" value="TreeGrafter"/>
</dbReference>
<dbReference type="PANTHER" id="PTHR11199:SF0">
    <property type="entry name" value="LD34181P-RELATED"/>
    <property type="match status" value="1"/>
</dbReference>
<evidence type="ECO:0000313" key="4">
    <source>
        <dbReference type="Proteomes" id="UP000502823"/>
    </source>
</evidence>